<sequence>MTHLTSSLWRGAVASALLGLSACGGGGDAAAPDATKVEGIVSSESQLTCTTCGTTRYSDIQGGFGYICSEARAAAVSALDYTMQSQCPAGSCNVVYTNGRCTPVGPNRTDGFEMNVTATYSCCQ</sequence>
<keyword evidence="2" id="KW-1185">Reference proteome</keyword>
<dbReference type="RefSeq" id="WP_169345960.1">
    <property type="nucleotide sequence ID" value="NZ_JABBJJ010000075.1"/>
</dbReference>
<dbReference type="EMBL" id="JABBJJ010000075">
    <property type="protein sequence ID" value="NMO16670.1"/>
    <property type="molecule type" value="Genomic_DNA"/>
</dbReference>
<gene>
    <name evidence="1" type="ORF">HG543_17650</name>
</gene>
<proteinExistence type="predicted"/>
<evidence type="ECO:0000313" key="1">
    <source>
        <dbReference type="EMBL" id="NMO16670.1"/>
    </source>
</evidence>
<evidence type="ECO:0008006" key="3">
    <source>
        <dbReference type="Google" id="ProtNLM"/>
    </source>
</evidence>
<comment type="caution">
    <text evidence="1">The sequence shown here is derived from an EMBL/GenBank/DDBJ whole genome shotgun (WGS) entry which is preliminary data.</text>
</comment>
<accession>A0A848LC79</accession>
<organism evidence="1 2">
    <name type="scientific">Pyxidicoccus fallax</name>
    <dbReference type="NCBI Taxonomy" id="394095"/>
    <lineage>
        <taxon>Bacteria</taxon>
        <taxon>Pseudomonadati</taxon>
        <taxon>Myxococcota</taxon>
        <taxon>Myxococcia</taxon>
        <taxon>Myxococcales</taxon>
        <taxon>Cystobacterineae</taxon>
        <taxon>Myxococcaceae</taxon>
        <taxon>Pyxidicoccus</taxon>
    </lineage>
</organism>
<evidence type="ECO:0000313" key="2">
    <source>
        <dbReference type="Proteomes" id="UP000518300"/>
    </source>
</evidence>
<name>A0A848LC79_9BACT</name>
<reference evidence="1 2" key="1">
    <citation type="submission" date="2020-04" db="EMBL/GenBank/DDBJ databases">
        <title>Draft genome of Pyxidicoccus fallax type strain.</title>
        <authorList>
            <person name="Whitworth D.E."/>
        </authorList>
    </citation>
    <scope>NUCLEOTIDE SEQUENCE [LARGE SCALE GENOMIC DNA]</scope>
    <source>
        <strain evidence="1 2">DSM 14698</strain>
    </source>
</reference>
<protein>
    <recommendedName>
        <fullName evidence="3">Lipoprotein</fullName>
    </recommendedName>
</protein>
<dbReference type="Proteomes" id="UP000518300">
    <property type="component" value="Unassembled WGS sequence"/>
</dbReference>
<dbReference type="AlphaFoldDB" id="A0A848LC79"/>